<dbReference type="Pfam" id="PF23121">
    <property type="entry name" value="SPOC_AIPP2"/>
    <property type="match status" value="1"/>
</dbReference>
<comment type="caution">
    <text evidence="8">The sequence shown here is derived from an EMBL/GenBank/DDBJ whole genome shotgun (WGS) entry which is preliminary data.</text>
</comment>
<dbReference type="InterPro" id="IPR025969">
    <property type="entry name" value="ABA_GPCR_dom"/>
</dbReference>
<feature type="compositionally biased region" description="Polar residues" evidence="6">
    <location>
        <begin position="967"/>
        <end position="977"/>
    </location>
</feature>
<protein>
    <recommendedName>
        <fullName evidence="7">Zinc finger PHD-type domain-containing protein</fullName>
    </recommendedName>
</protein>
<evidence type="ECO:0000256" key="1">
    <source>
        <dbReference type="ARBA" id="ARBA00022723"/>
    </source>
</evidence>
<evidence type="ECO:0000256" key="5">
    <source>
        <dbReference type="ARBA" id="ARBA00023163"/>
    </source>
</evidence>
<feature type="compositionally biased region" description="Polar residues" evidence="6">
    <location>
        <begin position="758"/>
        <end position="768"/>
    </location>
</feature>
<keyword evidence="2" id="KW-0863">Zinc-finger</keyword>
<reference evidence="8 9" key="1">
    <citation type="submission" date="2019-09" db="EMBL/GenBank/DDBJ databases">
        <authorList>
            <person name="Ou C."/>
        </authorList>
    </citation>
    <scope>NUCLEOTIDE SEQUENCE [LARGE SCALE GENOMIC DNA]</scope>
    <source>
        <strain evidence="8">S2</strain>
        <tissue evidence="8">Leaf</tissue>
    </source>
</reference>
<dbReference type="SUPFAM" id="SSF57903">
    <property type="entry name" value="FYVE/PHD zinc finger"/>
    <property type="match status" value="1"/>
</dbReference>
<dbReference type="Pfam" id="PF12430">
    <property type="entry name" value="ABA_GPCR"/>
    <property type="match status" value="1"/>
</dbReference>
<evidence type="ECO:0000259" key="7">
    <source>
        <dbReference type="SMART" id="SM00249"/>
    </source>
</evidence>
<feature type="region of interest" description="Disordered" evidence="6">
    <location>
        <begin position="573"/>
        <end position="640"/>
    </location>
</feature>
<dbReference type="Gene3D" id="3.30.40.10">
    <property type="entry name" value="Zinc/RING finger domain, C3HC4 (zinc finger)"/>
    <property type="match status" value="1"/>
</dbReference>
<dbReference type="InterPro" id="IPR011011">
    <property type="entry name" value="Znf_FYVE_PHD"/>
</dbReference>
<dbReference type="Proteomes" id="UP000327157">
    <property type="component" value="Chromosome 1"/>
</dbReference>
<dbReference type="GO" id="GO:0008270">
    <property type="term" value="F:zinc ion binding"/>
    <property type="evidence" value="ECO:0007669"/>
    <property type="project" value="UniProtKB-KW"/>
</dbReference>
<feature type="region of interest" description="Disordered" evidence="6">
    <location>
        <begin position="935"/>
        <end position="977"/>
    </location>
</feature>
<feature type="region of interest" description="Disordered" evidence="6">
    <location>
        <begin position="1595"/>
        <end position="1616"/>
    </location>
</feature>
<keyword evidence="5" id="KW-0804">Transcription</keyword>
<evidence type="ECO:0000313" key="8">
    <source>
        <dbReference type="EMBL" id="KAB2598926.1"/>
    </source>
</evidence>
<name>A0A5N5F7A6_9ROSA</name>
<evidence type="ECO:0000256" key="6">
    <source>
        <dbReference type="SAM" id="MobiDB-lite"/>
    </source>
</evidence>
<evidence type="ECO:0000256" key="4">
    <source>
        <dbReference type="ARBA" id="ARBA00023015"/>
    </source>
</evidence>
<keyword evidence="1" id="KW-0479">Metal-binding</keyword>
<dbReference type="GO" id="GO:0034244">
    <property type="term" value="P:negative regulation of transcription elongation by RNA polymerase II"/>
    <property type="evidence" value="ECO:0007669"/>
    <property type="project" value="InterPro"/>
</dbReference>
<keyword evidence="4" id="KW-0805">Transcription regulation</keyword>
<dbReference type="SMART" id="SM00249">
    <property type="entry name" value="PHD"/>
    <property type="match status" value="1"/>
</dbReference>
<feature type="region of interest" description="Disordered" evidence="6">
    <location>
        <begin position="893"/>
        <end position="912"/>
    </location>
</feature>
<feature type="region of interest" description="Disordered" evidence="6">
    <location>
        <begin position="1300"/>
        <end position="1320"/>
    </location>
</feature>
<keyword evidence="3" id="KW-0862">Zinc</keyword>
<feature type="compositionally biased region" description="Basic and acidic residues" evidence="6">
    <location>
        <begin position="593"/>
        <end position="604"/>
    </location>
</feature>
<dbReference type="InterPro" id="IPR001965">
    <property type="entry name" value="Znf_PHD"/>
</dbReference>
<accession>A0A5N5F7A6</accession>
<organism evidence="8 9">
    <name type="scientific">Pyrus ussuriensis x Pyrus communis</name>
    <dbReference type="NCBI Taxonomy" id="2448454"/>
    <lineage>
        <taxon>Eukaryota</taxon>
        <taxon>Viridiplantae</taxon>
        <taxon>Streptophyta</taxon>
        <taxon>Embryophyta</taxon>
        <taxon>Tracheophyta</taxon>
        <taxon>Spermatophyta</taxon>
        <taxon>Magnoliopsida</taxon>
        <taxon>eudicotyledons</taxon>
        <taxon>Gunneridae</taxon>
        <taxon>Pentapetalae</taxon>
        <taxon>rosids</taxon>
        <taxon>fabids</taxon>
        <taxon>Rosales</taxon>
        <taxon>Rosaceae</taxon>
        <taxon>Amygdaloideae</taxon>
        <taxon>Maleae</taxon>
        <taxon>Pyrus</taxon>
    </lineage>
</organism>
<evidence type="ECO:0000256" key="2">
    <source>
        <dbReference type="ARBA" id="ARBA00022771"/>
    </source>
</evidence>
<proteinExistence type="predicted"/>
<feature type="compositionally biased region" description="Polar residues" evidence="6">
    <location>
        <begin position="607"/>
        <end position="625"/>
    </location>
</feature>
<dbReference type="PANTHER" id="PTHR33304">
    <property type="match status" value="1"/>
</dbReference>
<evidence type="ECO:0000256" key="3">
    <source>
        <dbReference type="ARBA" id="ARBA00022833"/>
    </source>
</evidence>
<feature type="region of interest" description="Disordered" evidence="6">
    <location>
        <begin position="750"/>
        <end position="787"/>
    </location>
</feature>
<feature type="compositionally biased region" description="Polar residues" evidence="6">
    <location>
        <begin position="309"/>
        <end position="318"/>
    </location>
</feature>
<feature type="compositionally biased region" description="Polar residues" evidence="6">
    <location>
        <begin position="1303"/>
        <end position="1313"/>
    </location>
</feature>
<feature type="region of interest" description="Disordered" evidence="6">
    <location>
        <begin position="1213"/>
        <end position="1242"/>
    </location>
</feature>
<evidence type="ECO:0000313" key="9">
    <source>
        <dbReference type="Proteomes" id="UP000327157"/>
    </source>
</evidence>
<feature type="compositionally biased region" description="Polar residues" evidence="6">
    <location>
        <begin position="288"/>
        <end position="303"/>
    </location>
</feature>
<keyword evidence="9" id="KW-1185">Reference proteome</keyword>
<sequence length="1634" mass="179490">MGMYFVSSILLIRKSLATEYRMIITDVLGGDIQFDFYHRWFDAIFVASIFCCSMTHMQDVLDFEFQIWTSAKWYVGANSSYMIDQRMTNPNGLHPTTVGCHVDGGDGFKQNGPKGCLVLYAENGKGKGKDEGDGHFGSGLRVDLNAICWKVRASIESNRIETCSSIAGHWTTNFEFGEGVIACKGRPVDHDIQRTMVSSKFLKEFGKHSSGGKVHISGESGTCNLCSAPCSSCMHPNRSFMGSRADEFSDETCRVNAASQYSINVGDTSSSFKRKACDSLQHTTSETSNLLSVNSSHDSLSENAESKATMRSSDTSENAVEVHDDNISCISRANDANLAVNNHNRNVEWKNLSCSLVSAGSLGTEESGKAHKSVLSEMVKPADSGDSTKKGKLPEFFGHADSSFKNESDIIAGQKFVLIKIEVESNGQDPKDEASKCLDHGDKDVMSNELVEVADMQPLQSASGDDSDESEHDVKVCDICGDAGREDMLAMCSRCSDGAEHIYCMRKMLRRVPKGPWLCEECKFTEETDNQKQGSDMEVKRKEKAIMSTQFSNKRLAENIEVAPSVKRQGLEMRVGSPKPSSPKRMGALSRESSFKSLDKDRLRPAYQTSQGTNNISETARSPSNGIGAKGTFSKSNSFNTLNSKPKVKHVDEVVPHKQKGFKEHASLDMKERVVPRIMGKSVSFKSASSGRSNVSESKVKMLSSKFSHVADLKGLKQAKERSAVERKNLSKLDRPMANFTTANSIVSTPKSDLASRGETSLLSSVSNREPKVALPDGKLSTSKSSVTREGFDTQITSGGGSSMNGMSSSASEQKLNHVSFKDESLSSSVTVEKLHCNVDGTSEDVLPQSGEMIDQDDKARESSVRCTPAVVASPKCKEIGINAEFGRPVISQASGTDASAPRGSKEEIQRGNRLKDAIHAAVLRKSEIYRKKRVFDQSDESSTPNMDSSYEVAAQEQSPDGRAILGTSTSDSSKNTTVNNLKQLTVQPIDSGFPSKVAYSVSVVPGKPTVKDLHNHASGAMSVLVKTTAIPEYEYIWQGSFEVQRGGNFMDLCGGIQAHLSTCASPKVPEVVNKFPHKVSLNEVPRLSVWPSQFGQSGAKEDNIALYFFAKDLDSYERHYNSLLDAMVKNDLALKGNFDGVELLIFPSNQLPEKSQRWNMLFFLWGVFRTMRVHCLDFTETCVPSLSNSFHKAPTDGMTSSENICIPKHIDESSPSDRSFDVPSASNASLHMGPTVTKDCENKDTYPEEVRLGSKVNLAVQDCRVDSNTTNNAGLSEGVEYITPCLESCLRESRVGKEIKSSIPTTGSNSSNKGEKRQVHWVTSVDREDTDSLEIRLVSSREVAVSRSVGDDRFPDRKKRVGIAGGVEEVILDRVRMDKAHFKQERELRRDYGYKESEAALVRDLTARVNSCQPSDRKHPDIPISERTTSAATTQEMPWNEVNITQMDVEIDRKKPKIGSSGFDGCSTSRGTEAVVEDKRCFEACEEKVIPEDLGNTERYFFPLDSRHVQHFGPVGNSVPWKDFSSGYVDKTREGFPSLELALGGETKPQNKGILPFFVGLADEKVNNQDKPLEAAVVDEKDDDVSASLSLSLSFPFPDKEQPGKPVSKPEQLLPERHHVNTSLLLFGRLPDK</sequence>
<gene>
    <name evidence="8" type="ORF">D8674_001846</name>
</gene>
<dbReference type="InterPro" id="IPR013083">
    <property type="entry name" value="Znf_RING/FYVE/PHD"/>
</dbReference>
<dbReference type="GO" id="GO:0140566">
    <property type="term" value="F:histone reader activity"/>
    <property type="evidence" value="ECO:0007669"/>
    <property type="project" value="InterPro"/>
</dbReference>
<reference evidence="9" key="2">
    <citation type="submission" date="2019-10" db="EMBL/GenBank/DDBJ databases">
        <title>A de novo genome assembly of a pear dwarfing rootstock.</title>
        <authorList>
            <person name="Wang F."/>
            <person name="Wang J."/>
            <person name="Li S."/>
            <person name="Zhang Y."/>
            <person name="Fang M."/>
            <person name="Ma L."/>
            <person name="Zhao Y."/>
            <person name="Jiang S."/>
        </authorList>
    </citation>
    <scope>NUCLEOTIDE SEQUENCE [LARGE SCALE GENOMIC DNA]</scope>
</reference>
<reference evidence="8 9" key="3">
    <citation type="submission" date="2019-11" db="EMBL/GenBank/DDBJ databases">
        <title>A de novo genome assembly of a pear dwarfing rootstock.</title>
        <authorList>
            <person name="Wang F."/>
            <person name="Wang J."/>
            <person name="Li S."/>
            <person name="Zhang Y."/>
            <person name="Fang M."/>
            <person name="Ma L."/>
            <person name="Zhao Y."/>
            <person name="Jiang S."/>
        </authorList>
    </citation>
    <scope>NUCLEOTIDE SEQUENCE [LARGE SCALE GENOMIC DNA]</scope>
    <source>
        <strain evidence="8">S2</strain>
        <tissue evidence="8">Leaf</tissue>
    </source>
</reference>
<dbReference type="PANTHER" id="PTHR33304:SF9">
    <property type="entry name" value="RING_FYVE_PHD ZINC FINGER SUPERFAMILY PROTEIN"/>
    <property type="match status" value="1"/>
</dbReference>
<dbReference type="EMBL" id="SMOL01000768">
    <property type="protein sequence ID" value="KAB2598926.1"/>
    <property type="molecule type" value="Genomic_DNA"/>
</dbReference>
<dbReference type="InterPro" id="IPR056280">
    <property type="entry name" value="AIPP2-like_SPOC"/>
</dbReference>
<feature type="domain" description="Zinc finger PHD-type" evidence="7">
    <location>
        <begin position="476"/>
        <end position="523"/>
    </location>
</feature>
<dbReference type="InterPro" id="IPR049914">
    <property type="entry name" value="PHD1-3/5-6"/>
</dbReference>
<dbReference type="OrthoDB" id="787137at2759"/>
<feature type="region of interest" description="Disordered" evidence="6">
    <location>
        <begin position="288"/>
        <end position="320"/>
    </location>
</feature>